<dbReference type="InterPro" id="IPR036680">
    <property type="entry name" value="SPOR-like_sf"/>
</dbReference>
<protein>
    <recommendedName>
        <fullName evidence="3">SPOR domain-containing protein</fullName>
    </recommendedName>
</protein>
<proteinExistence type="predicted"/>
<feature type="chain" id="PRO_5046534375" description="SPOR domain-containing protein" evidence="2">
    <location>
        <begin position="20"/>
        <end position="478"/>
    </location>
</feature>
<feature type="region of interest" description="Disordered" evidence="1">
    <location>
        <begin position="28"/>
        <end position="48"/>
    </location>
</feature>
<dbReference type="SUPFAM" id="SSF110997">
    <property type="entry name" value="Sporulation related repeat"/>
    <property type="match status" value="1"/>
</dbReference>
<evidence type="ECO:0000256" key="1">
    <source>
        <dbReference type="SAM" id="MobiDB-lite"/>
    </source>
</evidence>
<reference evidence="5" key="1">
    <citation type="journal article" date="2019" name="Int. J. Syst. Evol. Microbiol.">
        <title>The Global Catalogue of Microorganisms (GCM) 10K type strain sequencing project: providing services to taxonomists for standard genome sequencing and annotation.</title>
        <authorList>
            <consortium name="The Broad Institute Genomics Platform"/>
            <consortium name="The Broad Institute Genome Sequencing Center for Infectious Disease"/>
            <person name="Wu L."/>
            <person name="Ma J."/>
        </authorList>
    </citation>
    <scope>NUCLEOTIDE SEQUENCE [LARGE SCALE GENOMIC DNA]</scope>
    <source>
        <strain evidence="5">JCM 15910</strain>
    </source>
</reference>
<feature type="signal peptide" evidence="2">
    <location>
        <begin position="1"/>
        <end position="19"/>
    </location>
</feature>
<organism evidence="4 5">
    <name type="scientific">Sphingopyxis soli</name>
    <dbReference type="NCBI Taxonomy" id="592051"/>
    <lineage>
        <taxon>Bacteria</taxon>
        <taxon>Pseudomonadati</taxon>
        <taxon>Pseudomonadota</taxon>
        <taxon>Alphaproteobacteria</taxon>
        <taxon>Sphingomonadales</taxon>
        <taxon>Sphingomonadaceae</taxon>
        <taxon>Sphingopyxis</taxon>
    </lineage>
</organism>
<gene>
    <name evidence="4" type="ORF">GCM10009115_19100</name>
</gene>
<dbReference type="InterPro" id="IPR007730">
    <property type="entry name" value="SPOR-like_dom"/>
</dbReference>
<dbReference type="SUPFAM" id="SSF48452">
    <property type="entry name" value="TPR-like"/>
    <property type="match status" value="1"/>
</dbReference>
<evidence type="ECO:0000256" key="2">
    <source>
        <dbReference type="SAM" id="SignalP"/>
    </source>
</evidence>
<evidence type="ECO:0000259" key="3">
    <source>
        <dbReference type="PROSITE" id="PS51724"/>
    </source>
</evidence>
<name>A0ABP3XIJ5_9SPHN</name>
<evidence type="ECO:0000313" key="4">
    <source>
        <dbReference type="EMBL" id="GAA0864461.1"/>
    </source>
</evidence>
<dbReference type="PROSITE" id="PS51257">
    <property type="entry name" value="PROKAR_LIPOPROTEIN"/>
    <property type="match status" value="1"/>
</dbReference>
<keyword evidence="5" id="KW-1185">Reference proteome</keyword>
<dbReference type="PROSITE" id="PS51724">
    <property type="entry name" value="SPOR"/>
    <property type="match status" value="1"/>
</dbReference>
<sequence length="478" mass="49678">MKRKLLVNLAVSGFVLSVATGCSGMGKMAEAAPQSPGTSASAAKSAEKAREALEAGKASKAVTMAEAAVAGAPRDASYRALLGQAYLNDGRFASATSALSDAMELGAKDSNTVIALTLAHIAQGKNGEAADLLKRNFDAIPASDLGLALALAGDPNSAIYVLTEAARAKDADARTRQNLALAFALSGRWAQARVLAAQDLSLDKVEGRMAEWSKLAEQPDARMRVASLIGATVRADAGMPVRLALSNFTDTQMAAADAPVELASADPAPVATYAPPPPAAEPSAPAAILASAEPAIRTVELPMPKRDENGVVPVTELPQPQATPKAAEVIMADAKPYRAAPRVAGEQGRIRPAQKQALDLATRILPRAMAFDAKKPSGWAVQLGAYDTLGIAKEKWTTLKKRTAMLAGYQASSHSAVVDGRTFYRLTVNGMATRADASKLCGELKAKGQTCFVRQMGGAESIQWASAPGAKPVRLASR</sequence>
<dbReference type="InterPro" id="IPR011990">
    <property type="entry name" value="TPR-like_helical_dom_sf"/>
</dbReference>
<comment type="caution">
    <text evidence="4">The sequence shown here is derived from an EMBL/GenBank/DDBJ whole genome shotgun (WGS) entry which is preliminary data.</text>
</comment>
<accession>A0ABP3XIJ5</accession>
<dbReference type="Proteomes" id="UP001500738">
    <property type="component" value="Unassembled WGS sequence"/>
</dbReference>
<feature type="domain" description="SPOR" evidence="3">
    <location>
        <begin position="373"/>
        <end position="456"/>
    </location>
</feature>
<dbReference type="Gene3D" id="3.30.70.1070">
    <property type="entry name" value="Sporulation related repeat"/>
    <property type="match status" value="1"/>
</dbReference>
<evidence type="ECO:0000313" key="5">
    <source>
        <dbReference type="Proteomes" id="UP001500738"/>
    </source>
</evidence>
<keyword evidence="2" id="KW-0732">Signal</keyword>
<dbReference type="Gene3D" id="1.25.40.10">
    <property type="entry name" value="Tetratricopeptide repeat domain"/>
    <property type="match status" value="1"/>
</dbReference>
<dbReference type="EMBL" id="BAAAFE010000007">
    <property type="protein sequence ID" value="GAA0864461.1"/>
    <property type="molecule type" value="Genomic_DNA"/>
</dbReference>
<dbReference type="Pfam" id="PF05036">
    <property type="entry name" value="SPOR"/>
    <property type="match status" value="1"/>
</dbReference>
<dbReference type="RefSeq" id="WP_215355364.1">
    <property type="nucleotide sequence ID" value="NZ_BAAAFE010000007.1"/>
</dbReference>